<accession>A0A822ZGS6</accession>
<evidence type="ECO:0000256" key="4">
    <source>
        <dbReference type="ARBA" id="ARBA00022692"/>
    </source>
</evidence>
<dbReference type="PROSITE" id="PS50011">
    <property type="entry name" value="PROTEIN_KINASE_DOM"/>
    <property type="match status" value="1"/>
</dbReference>
<dbReference type="Gene3D" id="3.30.200.20">
    <property type="entry name" value="Phosphorylase Kinase, domain 1"/>
    <property type="match status" value="1"/>
</dbReference>
<dbReference type="GO" id="GO:0004674">
    <property type="term" value="F:protein serine/threonine kinase activity"/>
    <property type="evidence" value="ECO:0007669"/>
    <property type="project" value="UniProtKB-KW"/>
</dbReference>
<evidence type="ECO:0000256" key="2">
    <source>
        <dbReference type="ARBA" id="ARBA00022527"/>
    </source>
</evidence>
<keyword evidence="9" id="KW-1133">Transmembrane helix</keyword>
<evidence type="ECO:0000256" key="3">
    <source>
        <dbReference type="ARBA" id="ARBA00022679"/>
    </source>
</evidence>
<dbReference type="PANTHER" id="PTHR27005">
    <property type="entry name" value="WALL-ASSOCIATED RECEPTOR KINASE-LIKE 21"/>
    <property type="match status" value="1"/>
</dbReference>
<dbReference type="EMBL" id="DUZY01000006">
    <property type="protein sequence ID" value="DAD42625.1"/>
    <property type="molecule type" value="Genomic_DNA"/>
</dbReference>
<evidence type="ECO:0000256" key="6">
    <source>
        <dbReference type="ARBA" id="ARBA00022741"/>
    </source>
</evidence>
<keyword evidence="10" id="KW-0472">Membrane</keyword>
<dbReference type="GO" id="GO:0005524">
    <property type="term" value="F:ATP binding"/>
    <property type="evidence" value="ECO:0007669"/>
    <property type="project" value="UniProtKB-KW"/>
</dbReference>
<evidence type="ECO:0000313" key="13">
    <source>
        <dbReference type="Proteomes" id="UP000607653"/>
    </source>
</evidence>
<evidence type="ECO:0000256" key="8">
    <source>
        <dbReference type="ARBA" id="ARBA00022840"/>
    </source>
</evidence>
<keyword evidence="8" id="KW-0067">ATP-binding</keyword>
<dbReference type="InterPro" id="IPR000719">
    <property type="entry name" value="Prot_kinase_dom"/>
</dbReference>
<dbReference type="Pfam" id="PF07714">
    <property type="entry name" value="PK_Tyr_Ser-Thr"/>
    <property type="match status" value="1"/>
</dbReference>
<dbReference type="InterPro" id="IPR001245">
    <property type="entry name" value="Ser-Thr/Tyr_kinase_cat_dom"/>
</dbReference>
<keyword evidence="6" id="KW-0547">Nucleotide-binding</keyword>
<reference evidence="12 13" key="1">
    <citation type="journal article" date="2020" name="Mol. Biol. Evol.">
        <title>Distinct Expression and Methylation Patterns for Genes with Different Fates following a Single Whole-Genome Duplication in Flowering Plants.</title>
        <authorList>
            <person name="Shi T."/>
            <person name="Rahmani R.S."/>
            <person name="Gugger P.F."/>
            <person name="Wang M."/>
            <person name="Li H."/>
            <person name="Zhang Y."/>
            <person name="Li Z."/>
            <person name="Wang Q."/>
            <person name="Van de Peer Y."/>
            <person name="Marchal K."/>
            <person name="Chen J."/>
        </authorList>
    </citation>
    <scope>NUCLEOTIDE SEQUENCE [LARGE SCALE GENOMIC DNA]</scope>
    <source>
        <tissue evidence="12">Leaf</tissue>
    </source>
</reference>
<evidence type="ECO:0000256" key="7">
    <source>
        <dbReference type="ARBA" id="ARBA00022777"/>
    </source>
</evidence>
<comment type="caution">
    <text evidence="12">The sequence shown here is derived from an EMBL/GenBank/DDBJ whole genome shotgun (WGS) entry which is preliminary data.</text>
</comment>
<name>A0A822ZGS6_NELNU</name>
<keyword evidence="5" id="KW-0732">Signal</keyword>
<evidence type="ECO:0000256" key="1">
    <source>
        <dbReference type="ARBA" id="ARBA00004479"/>
    </source>
</evidence>
<dbReference type="InterPro" id="IPR045274">
    <property type="entry name" value="WAK-like"/>
</dbReference>
<keyword evidence="13" id="KW-1185">Reference proteome</keyword>
<keyword evidence="4" id="KW-0812">Transmembrane</keyword>
<dbReference type="AlphaFoldDB" id="A0A822ZGS6"/>
<gene>
    <name evidence="12" type="ORF">HUJ06_000855</name>
</gene>
<dbReference type="PANTHER" id="PTHR27005:SF283">
    <property type="entry name" value="OS02G0633066 PROTEIN"/>
    <property type="match status" value="1"/>
</dbReference>
<evidence type="ECO:0000256" key="10">
    <source>
        <dbReference type="ARBA" id="ARBA00023136"/>
    </source>
</evidence>
<sequence length="110" mass="12370">METAKVFTAEEVEKATNNYDTSCILGRGGYDAVYKGILPDNRLVAIKKSKIVDESRIEQFISEVIILSQINHRNVEKLLGCCLETEVSLLVYEFVTNGTLFHHIHVRGGE</sequence>
<comment type="subcellular location">
    <subcellularLocation>
        <location evidence="1">Membrane</location>
        <topology evidence="1">Single-pass type I membrane protein</topology>
    </subcellularLocation>
</comment>
<dbReference type="GO" id="GO:0016020">
    <property type="term" value="C:membrane"/>
    <property type="evidence" value="ECO:0007669"/>
    <property type="project" value="UniProtKB-SubCell"/>
</dbReference>
<evidence type="ECO:0000313" key="12">
    <source>
        <dbReference type="EMBL" id="DAD42625.1"/>
    </source>
</evidence>
<evidence type="ECO:0000256" key="9">
    <source>
        <dbReference type="ARBA" id="ARBA00022989"/>
    </source>
</evidence>
<keyword evidence="2" id="KW-0723">Serine/threonine-protein kinase</keyword>
<dbReference type="FunFam" id="3.30.200.20:FF:000043">
    <property type="entry name" value="Wall-associated receptor kinase 2"/>
    <property type="match status" value="1"/>
</dbReference>
<protein>
    <recommendedName>
        <fullName evidence="11">Protein kinase domain-containing protein</fullName>
    </recommendedName>
</protein>
<dbReference type="Proteomes" id="UP000607653">
    <property type="component" value="Unassembled WGS sequence"/>
</dbReference>
<keyword evidence="3" id="KW-0808">Transferase</keyword>
<keyword evidence="7" id="KW-0418">Kinase</keyword>
<dbReference type="InterPro" id="IPR011009">
    <property type="entry name" value="Kinase-like_dom_sf"/>
</dbReference>
<feature type="domain" description="Protein kinase" evidence="11">
    <location>
        <begin position="19"/>
        <end position="110"/>
    </location>
</feature>
<evidence type="ECO:0000259" key="11">
    <source>
        <dbReference type="PROSITE" id="PS50011"/>
    </source>
</evidence>
<dbReference type="SUPFAM" id="SSF56112">
    <property type="entry name" value="Protein kinase-like (PK-like)"/>
    <property type="match status" value="1"/>
</dbReference>
<proteinExistence type="predicted"/>
<dbReference type="GO" id="GO:0007166">
    <property type="term" value="P:cell surface receptor signaling pathway"/>
    <property type="evidence" value="ECO:0007669"/>
    <property type="project" value="InterPro"/>
</dbReference>
<organism evidence="12 13">
    <name type="scientific">Nelumbo nucifera</name>
    <name type="common">Sacred lotus</name>
    <dbReference type="NCBI Taxonomy" id="4432"/>
    <lineage>
        <taxon>Eukaryota</taxon>
        <taxon>Viridiplantae</taxon>
        <taxon>Streptophyta</taxon>
        <taxon>Embryophyta</taxon>
        <taxon>Tracheophyta</taxon>
        <taxon>Spermatophyta</taxon>
        <taxon>Magnoliopsida</taxon>
        <taxon>Proteales</taxon>
        <taxon>Nelumbonaceae</taxon>
        <taxon>Nelumbo</taxon>
    </lineage>
</organism>
<evidence type="ECO:0000256" key="5">
    <source>
        <dbReference type="ARBA" id="ARBA00022729"/>
    </source>
</evidence>